<keyword evidence="5" id="KW-0527">Neuropeptide</keyword>
<evidence type="ECO:0000256" key="6">
    <source>
        <dbReference type="SAM" id="MobiDB-lite"/>
    </source>
</evidence>
<dbReference type="AlphaFoldDB" id="A0A6P7GYP6"/>
<reference evidence="7" key="2">
    <citation type="submission" date="2025-05" db="UniProtKB">
        <authorList>
            <consortium name="EnsemblMetazoa"/>
        </authorList>
    </citation>
    <scope>IDENTIFICATION</scope>
</reference>
<proteinExistence type="inferred from homology"/>
<dbReference type="InterPro" id="IPR013259">
    <property type="entry name" value="Sulfakinin"/>
</dbReference>
<evidence type="ECO:0000256" key="2">
    <source>
        <dbReference type="ARBA" id="ARBA00006273"/>
    </source>
</evidence>
<evidence type="ECO:0000256" key="1">
    <source>
        <dbReference type="ARBA" id="ARBA00004613"/>
    </source>
</evidence>
<feature type="region of interest" description="Disordered" evidence="6">
    <location>
        <begin position="80"/>
        <end position="116"/>
    </location>
</feature>
<evidence type="ECO:0000313" key="9">
    <source>
        <dbReference type="RefSeq" id="XP_028154559.1"/>
    </source>
</evidence>
<comment type="similarity">
    <text evidence="2">Belongs to the gastrin/cholecystokinin family.</text>
</comment>
<evidence type="ECO:0000256" key="4">
    <source>
        <dbReference type="ARBA" id="ARBA00022815"/>
    </source>
</evidence>
<dbReference type="RefSeq" id="XP_028154559.1">
    <property type="nucleotide sequence ID" value="XM_028298758.1"/>
</dbReference>
<dbReference type="EnsemblMetazoa" id="XM_050654391.1">
    <property type="protein sequence ID" value="XP_050510348.1"/>
    <property type="gene ID" value="LOC126887062"/>
</dbReference>
<dbReference type="GO" id="GO:0007218">
    <property type="term" value="P:neuropeptide signaling pathway"/>
    <property type="evidence" value="ECO:0007669"/>
    <property type="project" value="UniProtKB-KW"/>
</dbReference>
<keyword evidence="4" id="KW-0027">Amidation</keyword>
<protein>
    <submittedName>
        <fullName evidence="9">Callisulfakinin</fullName>
    </submittedName>
</protein>
<reference evidence="9" key="1">
    <citation type="submission" date="2025-04" db="UniProtKB">
        <authorList>
            <consortium name="RefSeq"/>
        </authorList>
    </citation>
    <scope>IDENTIFICATION</scope>
    <source>
        <tissue evidence="9">Whole insect</tissue>
    </source>
</reference>
<dbReference type="InParanoid" id="A0A6P7GYP6"/>
<organism evidence="9">
    <name type="scientific">Diabrotica virgifera virgifera</name>
    <name type="common">western corn rootworm</name>
    <dbReference type="NCBI Taxonomy" id="50390"/>
    <lineage>
        <taxon>Eukaryota</taxon>
        <taxon>Metazoa</taxon>
        <taxon>Ecdysozoa</taxon>
        <taxon>Arthropoda</taxon>
        <taxon>Hexapoda</taxon>
        <taxon>Insecta</taxon>
        <taxon>Pterygota</taxon>
        <taxon>Neoptera</taxon>
        <taxon>Endopterygota</taxon>
        <taxon>Coleoptera</taxon>
        <taxon>Polyphaga</taxon>
        <taxon>Cucujiformia</taxon>
        <taxon>Chrysomeloidea</taxon>
        <taxon>Chrysomelidae</taxon>
        <taxon>Galerucinae</taxon>
        <taxon>Diabroticina</taxon>
        <taxon>Diabroticites</taxon>
        <taxon>Diabrotica</taxon>
    </lineage>
</organism>
<dbReference type="PROSITE" id="PS00259">
    <property type="entry name" value="GASTRIN"/>
    <property type="match status" value="1"/>
</dbReference>
<keyword evidence="8" id="KW-1185">Reference proteome</keyword>
<dbReference type="InterPro" id="IPR013152">
    <property type="entry name" value="Gastrin/cholecystokinin_CS"/>
</dbReference>
<comment type="subcellular location">
    <subcellularLocation>
        <location evidence="1">Secreted</location>
    </subcellularLocation>
</comment>
<name>A0A6P7GYP6_DIAVI</name>
<evidence type="ECO:0000256" key="5">
    <source>
        <dbReference type="ARBA" id="ARBA00023320"/>
    </source>
</evidence>
<sequence length="116" mass="13419">MVLRTFCVGVFLITSFYLLTIKFQSTAAAPSKDARERHVSRSVNVERYSRYPQYAKIKPEPFVSDFIVDEDDFLELPKRQQSSDDYGHLRFGRRNGEDISDDYGHMRFGRGGTDAK</sequence>
<dbReference type="Pfam" id="PF08257">
    <property type="entry name" value="Sulfakinin"/>
    <property type="match status" value="2"/>
</dbReference>
<gene>
    <name evidence="9" type="primary">LOC114348131</name>
</gene>
<dbReference type="OrthoDB" id="6360815at2759"/>
<dbReference type="Proteomes" id="UP001652700">
    <property type="component" value="Unplaced"/>
</dbReference>
<evidence type="ECO:0000313" key="8">
    <source>
        <dbReference type="Proteomes" id="UP001652700"/>
    </source>
</evidence>
<dbReference type="GO" id="GO:0005576">
    <property type="term" value="C:extracellular region"/>
    <property type="evidence" value="ECO:0007669"/>
    <property type="project" value="UniProtKB-SubCell"/>
</dbReference>
<accession>A0A6P7GYP6</accession>
<evidence type="ECO:0000256" key="3">
    <source>
        <dbReference type="ARBA" id="ARBA00022525"/>
    </source>
</evidence>
<evidence type="ECO:0000313" key="7">
    <source>
        <dbReference type="EnsemblMetazoa" id="XP_050510348.1"/>
    </source>
</evidence>
<keyword evidence="3" id="KW-0964">Secreted</keyword>
<feature type="compositionally biased region" description="Basic and acidic residues" evidence="6">
    <location>
        <begin position="80"/>
        <end position="105"/>
    </location>
</feature>